<keyword evidence="2" id="KW-0812">Transmembrane</keyword>
<gene>
    <name evidence="3" type="ORF">SAMN05421810_105243</name>
</gene>
<reference evidence="4" key="1">
    <citation type="submission" date="2016-10" db="EMBL/GenBank/DDBJ databases">
        <authorList>
            <person name="Varghese N."/>
            <person name="Submissions S."/>
        </authorList>
    </citation>
    <scope>NUCLEOTIDE SEQUENCE [LARGE SCALE GENOMIC DNA]</scope>
    <source>
        <strain evidence="4">CGMCC 4.5579</strain>
    </source>
</reference>
<evidence type="ECO:0000256" key="2">
    <source>
        <dbReference type="SAM" id="Phobius"/>
    </source>
</evidence>
<sequence>MNRRGGIGAVRASVWLLVVWTLAAQTAVLLAGLIGFAEVRASCAGPAELSFRAAISVRCADGREIPMNGVAAVVLFAGFGLVVTVLLAVFHAAARAAERRAVPSTGERGHRSDHDRDG</sequence>
<dbReference type="AlphaFoldDB" id="A0A1I5WRM1"/>
<dbReference type="Proteomes" id="UP000198727">
    <property type="component" value="Unassembled WGS sequence"/>
</dbReference>
<feature type="transmembrane region" description="Helical" evidence="2">
    <location>
        <begin position="70"/>
        <end position="90"/>
    </location>
</feature>
<protein>
    <submittedName>
        <fullName evidence="3">Uncharacterized protein</fullName>
    </submittedName>
</protein>
<evidence type="ECO:0000313" key="3">
    <source>
        <dbReference type="EMBL" id="SFQ22423.1"/>
    </source>
</evidence>
<keyword evidence="2" id="KW-1133">Transmembrane helix</keyword>
<organism evidence="3 4">
    <name type="scientific">Amycolatopsis arida</name>
    <dbReference type="NCBI Taxonomy" id="587909"/>
    <lineage>
        <taxon>Bacteria</taxon>
        <taxon>Bacillati</taxon>
        <taxon>Actinomycetota</taxon>
        <taxon>Actinomycetes</taxon>
        <taxon>Pseudonocardiales</taxon>
        <taxon>Pseudonocardiaceae</taxon>
        <taxon>Amycolatopsis</taxon>
    </lineage>
</organism>
<keyword evidence="2" id="KW-0472">Membrane</keyword>
<proteinExistence type="predicted"/>
<accession>A0A1I5WRM1</accession>
<dbReference type="EMBL" id="FOWW01000005">
    <property type="protein sequence ID" value="SFQ22423.1"/>
    <property type="molecule type" value="Genomic_DNA"/>
</dbReference>
<name>A0A1I5WRM1_9PSEU</name>
<dbReference type="RefSeq" id="WP_092531095.1">
    <property type="nucleotide sequence ID" value="NZ_FOWW01000005.1"/>
</dbReference>
<feature type="transmembrane region" description="Helical" evidence="2">
    <location>
        <begin position="12"/>
        <end position="37"/>
    </location>
</feature>
<evidence type="ECO:0000256" key="1">
    <source>
        <dbReference type="SAM" id="MobiDB-lite"/>
    </source>
</evidence>
<keyword evidence="4" id="KW-1185">Reference proteome</keyword>
<dbReference type="STRING" id="587909.SAMN05421810_105243"/>
<feature type="region of interest" description="Disordered" evidence="1">
    <location>
        <begin position="97"/>
        <end position="118"/>
    </location>
</feature>
<evidence type="ECO:0000313" key="4">
    <source>
        <dbReference type="Proteomes" id="UP000198727"/>
    </source>
</evidence>